<gene>
    <name evidence="1" type="ORF">Poly51_42550</name>
</gene>
<comment type="caution">
    <text evidence="1">The sequence shown here is derived from an EMBL/GenBank/DDBJ whole genome shotgun (WGS) entry which is preliminary data.</text>
</comment>
<sequence>MSATRGEAGAFRLQPQRQLLSRAFTPTVSESKEIRLDYFEKTGVATIQLGRNSDLFAGIVSSAYLRTV</sequence>
<dbReference type="EMBL" id="SJPW01000005">
    <property type="protein sequence ID" value="TWU50962.1"/>
    <property type="molecule type" value="Genomic_DNA"/>
</dbReference>
<name>A0A5C6EPE6_9BACT</name>
<proteinExistence type="predicted"/>
<dbReference type="AlphaFoldDB" id="A0A5C6EPE6"/>
<reference evidence="1 2" key="1">
    <citation type="submission" date="2019-02" db="EMBL/GenBank/DDBJ databases">
        <title>Deep-cultivation of Planctomycetes and their phenomic and genomic characterization uncovers novel biology.</title>
        <authorList>
            <person name="Wiegand S."/>
            <person name="Jogler M."/>
            <person name="Boedeker C."/>
            <person name="Pinto D."/>
            <person name="Vollmers J."/>
            <person name="Rivas-Marin E."/>
            <person name="Kohn T."/>
            <person name="Peeters S.H."/>
            <person name="Heuer A."/>
            <person name="Rast P."/>
            <person name="Oberbeckmann S."/>
            <person name="Bunk B."/>
            <person name="Jeske O."/>
            <person name="Meyerdierks A."/>
            <person name="Storesund J.E."/>
            <person name="Kallscheuer N."/>
            <person name="Luecker S."/>
            <person name="Lage O.M."/>
            <person name="Pohl T."/>
            <person name="Merkel B.J."/>
            <person name="Hornburger P."/>
            <person name="Mueller R.-W."/>
            <person name="Bruemmer F."/>
            <person name="Labrenz M."/>
            <person name="Spormann A.M."/>
            <person name="Op Den Camp H."/>
            <person name="Overmann J."/>
            <person name="Amann R."/>
            <person name="Jetten M.S.M."/>
            <person name="Mascher T."/>
            <person name="Medema M.H."/>
            <person name="Devos D.P."/>
            <person name="Kaster A.-K."/>
            <person name="Ovreas L."/>
            <person name="Rohde M."/>
            <person name="Galperin M.Y."/>
            <person name="Jogler C."/>
        </authorList>
    </citation>
    <scope>NUCLEOTIDE SEQUENCE [LARGE SCALE GENOMIC DNA]</scope>
    <source>
        <strain evidence="1 2">Poly51</strain>
    </source>
</reference>
<evidence type="ECO:0000313" key="2">
    <source>
        <dbReference type="Proteomes" id="UP000318288"/>
    </source>
</evidence>
<organism evidence="1 2">
    <name type="scientific">Rubripirellula tenax</name>
    <dbReference type="NCBI Taxonomy" id="2528015"/>
    <lineage>
        <taxon>Bacteria</taxon>
        <taxon>Pseudomonadati</taxon>
        <taxon>Planctomycetota</taxon>
        <taxon>Planctomycetia</taxon>
        <taxon>Pirellulales</taxon>
        <taxon>Pirellulaceae</taxon>
        <taxon>Rubripirellula</taxon>
    </lineage>
</organism>
<keyword evidence="2" id="KW-1185">Reference proteome</keyword>
<protein>
    <submittedName>
        <fullName evidence="1">Uncharacterized protein</fullName>
    </submittedName>
</protein>
<evidence type="ECO:0000313" key="1">
    <source>
        <dbReference type="EMBL" id="TWU50962.1"/>
    </source>
</evidence>
<accession>A0A5C6EPE6</accession>
<dbReference type="Proteomes" id="UP000318288">
    <property type="component" value="Unassembled WGS sequence"/>
</dbReference>